<dbReference type="InterPro" id="IPR035979">
    <property type="entry name" value="RBD_domain_sf"/>
</dbReference>
<dbReference type="InterPro" id="IPR002343">
    <property type="entry name" value="Hud_Sxl_RNA"/>
</dbReference>
<dbReference type="PROSITE" id="PS50102">
    <property type="entry name" value="RRM"/>
    <property type="match status" value="2"/>
</dbReference>
<keyword evidence="1" id="KW-0677">Repeat</keyword>
<dbReference type="Proteomes" id="UP001487740">
    <property type="component" value="Unassembled WGS sequence"/>
</dbReference>
<feature type="region of interest" description="Disordered" evidence="6">
    <location>
        <begin position="421"/>
        <end position="445"/>
    </location>
</feature>
<comment type="caution">
    <text evidence="8">The sequence shown here is derived from an EMBL/GenBank/DDBJ whole genome shotgun (WGS) entry which is preliminary data.</text>
</comment>
<dbReference type="EMBL" id="JARAKH010000039">
    <property type="protein sequence ID" value="KAK8382573.1"/>
    <property type="molecule type" value="Genomic_DNA"/>
</dbReference>
<comment type="function">
    <text evidence="3">Has a role in the perception of gravity.</text>
</comment>
<evidence type="ECO:0000256" key="3">
    <source>
        <dbReference type="ARBA" id="ARBA00037469"/>
    </source>
</evidence>
<organism evidence="8 9">
    <name type="scientific">Scylla paramamosain</name>
    <name type="common">Mud crab</name>
    <dbReference type="NCBI Taxonomy" id="85552"/>
    <lineage>
        <taxon>Eukaryota</taxon>
        <taxon>Metazoa</taxon>
        <taxon>Ecdysozoa</taxon>
        <taxon>Arthropoda</taxon>
        <taxon>Crustacea</taxon>
        <taxon>Multicrustacea</taxon>
        <taxon>Malacostraca</taxon>
        <taxon>Eumalacostraca</taxon>
        <taxon>Eucarida</taxon>
        <taxon>Decapoda</taxon>
        <taxon>Pleocyemata</taxon>
        <taxon>Brachyura</taxon>
        <taxon>Eubrachyura</taxon>
        <taxon>Portunoidea</taxon>
        <taxon>Portunidae</taxon>
        <taxon>Portuninae</taxon>
        <taxon>Scylla</taxon>
    </lineage>
</organism>
<keyword evidence="2 5" id="KW-0694">RNA-binding</keyword>
<reference evidence="8 9" key="1">
    <citation type="submission" date="2023-03" db="EMBL/GenBank/DDBJ databases">
        <title>High-quality genome of Scylla paramamosain provides insights in environmental adaptation.</title>
        <authorList>
            <person name="Zhang L."/>
        </authorList>
    </citation>
    <scope>NUCLEOTIDE SEQUENCE [LARGE SCALE GENOMIC DNA]</scope>
    <source>
        <strain evidence="8">LZ_2023a</strain>
        <tissue evidence="8">Muscle</tissue>
    </source>
</reference>
<dbReference type="Gene3D" id="3.30.70.330">
    <property type="match status" value="2"/>
</dbReference>
<feature type="region of interest" description="Disordered" evidence="6">
    <location>
        <begin position="30"/>
        <end position="60"/>
    </location>
</feature>
<dbReference type="FunFam" id="3.30.70.330:FF:000169">
    <property type="entry name" value="protein alan shepard isoform X4"/>
    <property type="match status" value="1"/>
</dbReference>
<dbReference type="InterPro" id="IPR012677">
    <property type="entry name" value="Nucleotide-bd_a/b_plait_sf"/>
</dbReference>
<evidence type="ECO:0000313" key="8">
    <source>
        <dbReference type="EMBL" id="KAK8382572.1"/>
    </source>
</evidence>
<dbReference type="Pfam" id="PF00076">
    <property type="entry name" value="RRM_1"/>
    <property type="match status" value="2"/>
</dbReference>
<keyword evidence="9" id="KW-1185">Reference proteome</keyword>
<dbReference type="SMART" id="SM00360">
    <property type="entry name" value="RRM"/>
    <property type="match status" value="2"/>
</dbReference>
<feature type="domain" description="RRM" evidence="7">
    <location>
        <begin position="123"/>
        <end position="196"/>
    </location>
</feature>
<evidence type="ECO:0000256" key="1">
    <source>
        <dbReference type="ARBA" id="ARBA00022737"/>
    </source>
</evidence>
<dbReference type="PANTHER" id="PTHR24012">
    <property type="entry name" value="RNA BINDING PROTEIN"/>
    <property type="match status" value="1"/>
</dbReference>
<sequence>MERAWPPEDAAAAGRRWWRGAVRREVSWPRGLPAPGPLHPAHLPPPSDLHTRRRRRPRGSGVTHHHILDISWCPWGKWRGRRRRWWRQWKWRWWRGWRGGGAGGYSATSPSPHSSYGEQLSRTNLYIRGLSPETTDKDLVEMCKKYGNIISTKAILDKNTNKCKGYGFVDFELPAAADKAVKGLQASNIQAQMAKQQEQDPTNLYIANLPPHMNEAELEQLLAQHGQVISTRILRDNNVQSRGVGFARMESREKCEHIIQIFNKKVLRGAKEALLVKFADSGNKKRNQYKSKDQGNWERPEPIQVYEHQPSLLTPNGTLMPSVAHGAFRQYPPSQVPPYPLQPFYIMQHSTLPHMDVPPIIQTPVDTSQVPYSQAVIPALTTHMQHLHLTHGSPGGYLSGTYPASPYPPMMQHMTMIDDTTAHSPDEYQPYPTTPGPVQCQQQPK</sequence>
<proteinExistence type="predicted"/>
<accession>A0AAW0T5T1</accession>
<evidence type="ECO:0000313" key="9">
    <source>
        <dbReference type="Proteomes" id="UP001487740"/>
    </source>
</evidence>
<dbReference type="SUPFAM" id="SSF54928">
    <property type="entry name" value="RNA-binding domain, RBD"/>
    <property type="match status" value="2"/>
</dbReference>
<gene>
    <name evidence="8" type="ORF">O3P69_015428</name>
</gene>
<dbReference type="InterPro" id="IPR000504">
    <property type="entry name" value="RRM_dom"/>
</dbReference>
<dbReference type="CDD" id="cd12244">
    <property type="entry name" value="RRM2_MSSP"/>
    <property type="match status" value="1"/>
</dbReference>
<name>A0AAW0T5T1_SCYPA</name>
<feature type="domain" description="RRM" evidence="7">
    <location>
        <begin position="202"/>
        <end position="281"/>
    </location>
</feature>
<evidence type="ECO:0000256" key="4">
    <source>
        <dbReference type="ARBA" id="ARBA00039536"/>
    </source>
</evidence>
<evidence type="ECO:0000259" key="7">
    <source>
        <dbReference type="PROSITE" id="PS50102"/>
    </source>
</evidence>
<dbReference type="GO" id="GO:0003723">
    <property type="term" value="F:RNA binding"/>
    <property type="evidence" value="ECO:0007669"/>
    <property type="project" value="UniProtKB-UniRule"/>
</dbReference>
<dbReference type="FunFam" id="3.30.70.330:FF:000012">
    <property type="entry name" value="RNA-binding motif, single-stranded-interacting protein 3 isoform 1"/>
    <property type="match status" value="1"/>
</dbReference>
<dbReference type="EMBL" id="JARAKH010000039">
    <property type="protein sequence ID" value="KAK8382572.1"/>
    <property type="molecule type" value="Genomic_DNA"/>
</dbReference>
<evidence type="ECO:0000256" key="2">
    <source>
        <dbReference type="ARBA" id="ARBA00022884"/>
    </source>
</evidence>
<evidence type="ECO:0000256" key="5">
    <source>
        <dbReference type="PROSITE-ProRule" id="PRU00176"/>
    </source>
</evidence>
<feature type="compositionally biased region" description="Pro residues" evidence="6">
    <location>
        <begin position="32"/>
        <end position="47"/>
    </location>
</feature>
<dbReference type="AlphaFoldDB" id="A0AAW0T5T1"/>
<protein>
    <recommendedName>
        <fullName evidence="4">Protein alan shepard</fullName>
    </recommendedName>
</protein>
<dbReference type="GO" id="GO:1990904">
    <property type="term" value="C:ribonucleoprotein complex"/>
    <property type="evidence" value="ECO:0007669"/>
    <property type="project" value="InterPro"/>
</dbReference>
<dbReference type="PRINTS" id="PR00961">
    <property type="entry name" value="HUDSXLRNA"/>
</dbReference>
<evidence type="ECO:0000256" key="6">
    <source>
        <dbReference type="SAM" id="MobiDB-lite"/>
    </source>
</evidence>